<keyword evidence="2" id="KW-1185">Reference proteome</keyword>
<dbReference type="EMBL" id="JAVYJV010000004">
    <property type="protein sequence ID" value="KAK4371788.1"/>
    <property type="molecule type" value="Genomic_DNA"/>
</dbReference>
<organism evidence="1 2">
    <name type="scientific">Anisodus tanguticus</name>
    <dbReference type="NCBI Taxonomy" id="243964"/>
    <lineage>
        <taxon>Eukaryota</taxon>
        <taxon>Viridiplantae</taxon>
        <taxon>Streptophyta</taxon>
        <taxon>Embryophyta</taxon>
        <taxon>Tracheophyta</taxon>
        <taxon>Spermatophyta</taxon>
        <taxon>Magnoliopsida</taxon>
        <taxon>eudicotyledons</taxon>
        <taxon>Gunneridae</taxon>
        <taxon>Pentapetalae</taxon>
        <taxon>asterids</taxon>
        <taxon>lamiids</taxon>
        <taxon>Solanales</taxon>
        <taxon>Solanaceae</taxon>
        <taxon>Solanoideae</taxon>
        <taxon>Hyoscyameae</taxon>
        <taxon>Anisodus</taxon>
    </lineage>
</organism>
<dbReference type="Proteomes" id="UP001291623">
    <property type="component" value="Unassembled WGS sequence"/>
</dbReference>
<protein>
    <submittedName>
        <fullName evidence="1">Uncharacterized protein</fullName>
    </submittedName>
</protein>
<evidence type="ECO:0000313" key="2">
    <source>
        <dbReference type="Proteomes" id="UP001291623"/>
    </source>
</evidence>
<name>A0AAE1SIK8_9SOLA</name>
<reference evidence="1" key="1">
    <citation type="submission" date="2023-12" db="EMBL/GenBank/DDBJ databases">
        <title>Genome assembly of Anisodus tanguticus.</title>
        <authorList>
            <person name="Wang Y.-J."/>
        </authorList>
    </citation>
    <scope>NUCLEOTIDE SEQUENCE</scope>
    <source>
        <strain evidence="1">KB-2021</strain>
        <tissue evidence="1">Leaf</tissue>
    </source>
</reference>
<accession>A0AAE1SIK8</accession>
<comment type="caution">
    <text evidence="1">The sequence shown here is derived from an EMBL/GenBank/DDBJ whole genome shotgun (WGS) entry which is preliminary data.</text>
</comment>
<proteinExistence type="predicted"/>
<dbReference type="AlphaFoldDB" id="A0AAE1SIK8"/>
<sequence>MGVGGLGWGRKEMVVGVGGFEGFGWGDNGGFRERVGGRRRRKVESFLHGYCDFSHGVLEKWIICVF</sequence>
<gene>
    <name evidence="1" type="ORF">RND71_007172</name>
</gene>
<evidence type="ECO:0000313" key="1">
    <source>
        <dbReference type="EMBL" id="KAK4371788.1"/>
    </source>
</evidence>